<comment type="subcellular location">
    <subcellularLocation>
        <location evidence="1">Cell membrane</location>
        <topology evidence="1">Multi-pass membrane protein</topology>
    </subcellularLocation>
</comment>
<feature type="transmembrane region" description="Helical" evidence="7">
    <location>
        <begin position="43"/>
        <end position="65"/>
    </location>
</feature>
<evidence type="ECO:0000256" key="1">
    <source>
        <dbReference type="ARBA" id="ARBA00004651"/>
    </source>
</evidence>
<feature type="transmembrane region" description="Helical" evidence="7">
    <location>
        <begin position="316"/>
        <end position="341"/>
    </location>
</feature>
<reference evidence="8" key="1">
    <citation type="submission" date="2023-03" db="EMBL/GenBank/DDBJ databases">
        <title>Multiphase analysis and comparison of six strains from genera Psychromarinibacter, Lutimaribacter, and Maritimibacter, including a novel species: Psychromarinibacter sediminicola sp. nov.</title>
        <authorList>
            <person name="Wang Y.-H."/>
            <person name="Ye M.-Q."/>
            <person name="Du Z.-J."/>
        </authorList>
    </citation>
    <scope>NUCLEOTIDE SEQUENCE</scope>
    <source>
        <strain evidence="8">C21-152</strain>
    </source>
</reference>
<evidence type="ECO:0000256" key="6">
    <source>
        <dbReference type="ARBA" id="ARBA00023136"/>
    </source>
</evidence>
<dbReference type="GO" id="GO:0005886">
    <property type="term" value="C:plasma membrane"/>
    <property type="evidence" value="ECO:0007669"/>
    <property type="project" value="UniProtKB-SubCell"/>
</dbReference>
<evidence type="ECO:0000313" key="8">
    <source>
        <dbReference type="EMBL" id="MDF0601691.1"/>
    </source>
</evidence>
<feature type="transmembrane region" description="Helical" evidence="7">
    <location>
        <begin position="441"/>
        <end position="461"/>
    </location>
</feature>
<dbReference type="AlphaFoldDB" id="A0AAE3NTC5"/>
<comment type="caution">
    <text evidence="8">The sequence shown here is derived from an EMBL/GenBank/DDBJ whole genome shotgun (WGS) entry which is preliminary data.</text>
</comment>
<dbReference type="EMBL" id="JARGYC010000032">
    <property type="protein sequence ID" value="MDF0601691.1"/>
    <property type="molecule type" value="Genomic_DNA"/>
</dbReference>
<keyword evidence="3" id="KW-1003">Cell membrane</keyword>
<evidence type="ECO:0000256" key="2">
    <source>
        <dbReference type="ARBA" id="ARBA00007430"/>
    </source>
</evidence>
<protein>
    <submittedName>
        <fullName evidence="8">Oligosaccharide flippase family protein</fullName>
    </submittedName>
</protein>
<evidence type="ECO:0000256" key="4">
    <source>
        <dbReference type="ARBA" id="ARBA00022692"/>
    </source>
</evidence>
<dbReference type="RefSeq" id="WP_275567832.1">
    <property type="nucleotide sequence ID" value="NZ_JARGYC010000032.1"/>
</dbReference>
<feature type="transmembrane region" description="Helical" evidence="7">
    <location>
        <begin position="77"/>
        <end position="100"/>
    </location>
</feature>
<keyword evidence="5 7" id="KW-1133">Transmembrane helix</keyword>
<proteinExistence type="inferred from homology"/>
<dbReference type="PANTHER" id="PTHR30250">
    <property type="entry name" value="PST FAMILY PREDICTED COLANIC ACID TRANSPORTER"/>
    <property type="match status" value="1"/>
</dbReference>
<evidence type="ECO:0000256" key="3">
    <source>
        <dbReference type="ARBA" id="ARBA00022475"/>
    </source>
</evidence>
<feature type="transmembrane region" description="Helical" evidence="7">
    <location>
        <begin position="106"/>
        <end position="127"/>
    </location>
</feature>
<feature type="transmembrane region" description="Helical" evidence="7">
    <location>
        <begin position="353"/>
        <end position="371"/>
    </location>
</feature>
<gene>
    <name evidence="8" type="ORF">P1J78_13180</name>
</gene>
<feature type="transmembrane region" description="Helical" evidence="7">
    <location>
        <begin position="377"/>
        <end position="396"/>
    </location>
</feature>
<keyword evidence="9" id="KW-1185">Reference proteome</keyword>
<evidence type="ECO:0000313" key="9">
    <source>
        <dbReference type="Proteomes" id="UP001220964"/>
    </source>
</evidence>
<dbReference type="Pfam" id="PF13440">
    <property type="entry name" value="Polysacc_synt_3"/>
    <property type="match status" value="1"/>
</dbReference>
<feature type="transmembrane region" description="Helical" evidence="7">
    <location>
        <begin position="139"/>
        <end position="161"/>
    </location>
</feature>
<evidence type="ECO:0000256" key="7">
    <source>
        <dbReference type="SAM" id="Phobius"/>
    </source>
</evidence>
<keyword evidence="6 7" id="KW-0472">Membrane</keyword>
<name>A0AAE3NTC5_9RHOB</name>
<organism evidence="8 9">
    <name type="scientific">Psychromarinibacter sediminicola</name>
    <dbReference type="NCBI Taxonomy" id="3033385"/>
    <lineage>
        <taxon>Bacteria</taxon>
        <taxon>Pseudomonadati</taxon>
        <taxon>Pseudomonadota</taxon>
        <taxon>Alphaproteobacteria</taxon>
        <taxon>Rhodobacterales</taxon>
        <taxon>Paracoccaceae</taxon>
        <taxon>Psychromarinibacter</taxon>
    </lineage>
</organism>
<dbReference type="InterPro" id="IPR050833">
    <property type="entry name" value="Poly_Biosynth_Transport"/>
</dbReference>
<sequence length="471" mass="49175">MRQALTSPFAVGVASRVGAQICAFALVLVASRSLDLAVFGSFAVAAAVSVIFTTLVYTGIYHILLRSPDIDRDRDTFFVLQLGVGSAGAAVMVGAAFLFGDPSETGPAYALLRLAPIPALASLSAWLESQLVRAGRIRTTSSAVLASEVVALVTAVAMFRAGQGIDALILARFTSMAFIVTLYLGLIRRLPRLRLRRDTARTALSEAWPLWGSVSMGMLSNYGADIVLGAFLNPAAAGAYRAGSRLANTAADVVVQPLGTISWARFARLEANSSRALIRTAWTENMALGFALVIPAMLSLALLAPEIVGVLLDPSWAAATGVVTILALARSTYVLTFLLEPTLTCLGRGRQQFYVRLADGALLVALLLTIGRFSAEAAAVAVLIKSLVISVVGLRVMMTAADIRPADLVRAMAPGLGLGALCLVAILATSGLHDRMAAAPGLALSAGAVVLVWSGAVAGLLRRRLLVLPTP</sequence>
<dbReference type="PANTHER" id="PTHR30250:SF10">
    <property type="entry name" value="LIPOPOLYSACCHARIDE BIOSYNTHESIS PROTEIN WZXC"/>
    <property type="match status" value="1"/>
</dbReference>
<keyword evidence="4 7" id="KW-0812">Transmembrane</keyword>
<dbReference type="Proteomes" id="UP001220964">
    <property type="component" value="Unassembled WGS sequence"/>
</dbReference>
<accession>A0AAE3NTC5</accession>
<feature type="transmembrane region" description="Helical" evidence="7">
    <location>
        <begin position="408"/>
        <end position="429"/>
    </location>
</feature>
<evidence type="ECO:0000256" key="5">
    <source>
        <dbReference type="ARBA" id="ARBA00022989"/>
    </source>
</evidence>
<feature type="transmembrane region" description="Helical" evidence="7">
    <location>
        <begin position="167"/>
        <end position="187"/>
    </location>
</feature>
<feature type="transmembrane region" description="Helical" evidence="7">
    <location>
        <begin position="285"/>
        <end position="304"/>
    </location>
</feature>
<comment type="similarity">
    <text evidence="2">Belongs to the polysaccharide synthase family.</text>
</comment>